<dbReference type="Pfam" id="PF04910">
    <property type="entry name" value="Tcf25"/>
    <property type="match status" value="1"/>
</dbReference>
<gene>
    <name evidence="2" type="ORF">ALECFALPRED_008747</name>
</gene>
<dbReference type="GO" id="GO:1990112">
    <property type="term" value="C:RQC complex"/>
    <property type="evidence" value="ECO:0007669"/>
    <property type="project" value="TreeGrafter"/>
</dbReference>
<organism evidence="2 3">
    <name type="scientific">Alectoria fallacina</name>
    <dbReference type="NCBI Taxonomy" id="1903189"/>
    <lineage>
        <taxon>Eukaryota</taxon>
        <taxon>Fungi</taxon>
        <taxon>Dikarya</taxon>
        <taxon>Ascomycota</taxon>
        <taxon>Pezizomycotina</taxon>
        <taxon>Lecanoromycetes</taxon>
        <taxon>OSLEUM clade</taxon>
        <taxon>Lecanoromycetidae</taxon>
        <taxon>Lecanorales</taxon>
        <taxon>Lecanorineae</taxon>
        <taxon>Parmeliaceae</taxon>
        <taxon>Alectoria</taxon>
    </lineage>
</organism>
<dbReference type="InterPro" id="IPR006994">
    <property type="entry name" value="TCF25/Rqc1"/>
</dbReference>
<protein>
    <recommendedName>
        <fullName evidence="4">Transcription factor 25</fullName>
    </recommendedName>
</protein>
<dbReference type="EMBL" id="CAJPDR010000061">
    <property type="protein sequence ID" value="CAF9913311.1"/>
    <property type="molecule type" value="Genomic_DNA"/>
</dbReference>
<sequence length="845" mass="93615">MSSRAVRKLQREQEQQEQLDALKEDHALDDELEEETAPKALNAFDMLNKDEDGANDSDVADSDDGEDAEVVTKNLPVEPAEKPKAKSKPKKKKNKKKGKAPEQADAPVKGARAAAKETQLDEIDLALRSLSATSKDGAGVPLAAKIDEANLQLYRLLAVESKHLNALNEMKRLFGNVVLENEDEAAGAAGPPRRRGRVQNLDLGGALAGRHSPASRGQGLAGLALRRNPFILGKEEWPKATSGGLGMELVEKLGDGTTEFRFVHNTMYQDVQRQFQTCVESMDPQRMIALLQYNPYHISTLLQVSEIAKQQGDHSVSGDLLERSLFSFGRSVHSSFTTTLGEGKARLDFRRPENREFWLSAWRYVINLGQRGTWRTAYEWAKLVLSLDPEGDPYRICLVLDQLAIRGGQSDHLLQLKRSSFYADDLWRGRPNMDISSALAEFKLKEAQKSRASLGACVENYRWIFPRLFQELSIERIPKSIWGKTPATDRDKFECELFVHNAKDLWNTPEAISFLVEVVESAEVTPTPRNDRIGNTLLSHGPITLDEARHVLLSGIPSLINLIPREYTTMPTSSSDPLPPHDNLPSYDPVPPTHSQGGAYQSPFEAAGGFDTPPEEGTPNPRSPEDNQRGVGEAQELQGLQGFFRRFIPWIGAGRMPEQADTDTEAIHARAAELGIPQELFAEQGRRALELLGRQDSIDAGTASEGENANNLGATVEPEHEAERPGEHAGQSAAATSDTALNSSPRTEEPYDDSRNQRWLAGQGMLRLRDFCAEHGTDENAWNGAVVVDSSIVTEYAQRVMRLRQPRTRNFIMDYPLTQGTSRDVKALVEREVQRAVEGGGRFGL</sequence>
<feature type="region of interest" description="Disordered" evidence="1">
    <location>
        <begin position="570"/>
        <end position="630"/>
    </location>
</feature>
<comment type="caution">
    <text evidence="2">The sequence shown here is derived from an EMBL/GenBank/DDBJ whole genome shotgun (WGS) entry which is preliminary data.</text>
</comment>
<feature type="compositionally biased region" description="Polar residues" evidence="1">
    <location>
        <begin position="733"/>
        <end position="745"/>
    </location>
</feature>
<dbReference type="GO" id="GO:0072344">
    <property type="term" value="P:rescue of stalled ribosome"/>
    <property type="evidence" value="ECO:0007669"/>
    <property type="project" value="TreeGrafter"/>
</dbReference>
<evidence type="ECO:0008006" key="4">
    <source>
        <dbReference type="Google" id="ProtNLM"/>
    </source>
</evidence>
<feature type="region of interest" description="Disordered" evidence="1">
    <location>
        <begin position="1"/>
        <end position="110"/>
    </location>
</feature>
<feature type="compositionally biased region" description="Basic residues" evidence="1">
    <location>
        <begin position="85"/>
        <end position="98"/>
    </location>
</feature>
<evidence type="ECO:0000313" key="2">
    <source>
        <dbReference type="EMBL" id="CAF9913311.1"/>
    </source>
</evidence>
<feature type="compositionally biased region" description="Basic and acidic residues" evidence="1">
    <location>
        <begin position="717"/>
        <end position="727"/>
    </location>
</feature>
<dbReference type="Proteomes" id="UP000664203">
    <property type="component" value="Unassembled WGS sequence"/>
</dbReference>
<dbReference type="GO" id="GO:1990116">
    <property type="term" value="P:ribosome-associated ubiquitin-dependent protein catabolic process"/>
    <property type="evidence" value="ECO:0007669"/>
    <property type="project" value="TreeGrafter"/>
</dbReference>
<dbReference type="AlphaFoldDB" id="A0A8H3F2S7"/>
<keyword evidence="3" id="KW-1185">Reference proteome</keyword>
<dbReference type="OrthoDB" id="205993at2759"/>
<feature type="compositionally biased region" description="Pro residues" evidence="1">
    <location>
        <begin position="577"/>
        <end position="592"/>
    </location>
</feature>
<reference evidence="2" key="1">
    <citation type="submission" date="2021-03" db="EMBL/GenBank/DDBJ databases">
        <authorList>
            <person name="Tagirdzhanova G."/>
        </authorList>
    </citation>
    <scope>NUCLEOTIDE SEQUENCE</scope>
</reference>
<feature type="compositionally biased region" description="Basic and acidic residues" evidence="1">
    <location>
        <begin position="746"/>
        <end position="756"/>
    </location>
</feature>
<proteinExistence type="predicted"/>
<name>A0A8H3F2S7_9LECA</name>
<feature type="region of interest" description="Disordered" evidence="1">
    <location>
        <begin position="716"/>
        <end position="757"/>
    </location>
</feature>
<evidence type="ECO:0000313" key="3">
    <source>
        <dbReference type="Proteomes" id="UP000664203"/>
    </source>
</evidence>
<dbReference type="PANTHER" id="PTHR22684:SF0">
    <property type="entry name" value="RIBOSOME QUALITY CONTROL COMPLEX SUBUNIT TCF25"/>
    <property type="match status" value="1"/>
</dbReference>
<dbReference type="PANTHER" id="PTHR22684">
    <property type="entry name" value="NULP1-RELATED"/>
    <property type="match status" value="1"/>
</dbReference>
<evidence type="ECO:0000256" key="1">
    <source>
        <dbReference type="SAM" id="MobiDB-lite"/>
    </source>
</evidence>
<feature type="compositionally biased region" description="Acidic residues" evidence="1">
    <location>
        <begin position="53"/>
        <end position="69"/>
    </location>
</feature>
<feature type="compositionally biased region" description="Basic and acidic residues" evidence="1">
    <location>
        <begin position="9"/>
        <end position="26"/>
    </location>
</feature>
<accession>A0A8H3F2S7</accession>